<name>A0A921QAT2_SORBI</name>
<sequence length="97" mass="10458">MDTGAAAPPRLPPFSIYICRKLTAGVRCATSVHGEKKEPSSMGSFASSCGVLPAPPHASIPGPSLLCPDRIRLVMERLLYHNQHGSSSFLQKKLERT</sequence>
<accession>A0A921QAT2</accession>
<dbReference type="AlphaFoldDB" id="A0A921QAT2"/>
<comment type="caution">
    <text evidence="1">The sequence shown here is derived from an EMBL/GenBank/DDBJ whole genome shotgun (WGS) entry which is preliminary data.</text>
</comment>
<dbReference type="EMBL" id="CM027688">
    <property type="protein sequence ID" value="KAG0518281.1"/>
    <property type="molecule type" value="Genomic_DNA"/>
</dbReference>
<proteinExistence type="predicted"/>
<reference evidence="1" key="1">
    <citation type="journal article" date="2019" name="BMC Genomics">
        <title>A new reference genome for Sorghum bicolor reveals high levels of sequence similarity between sweet and grain genotypes: implications for the genetics of sugar metabolism.</title>
        <authorList>
            <person name="Cooper E.A."/>
            <person name="Brenton Z.W."/>
            <person name="Flinn B.S."/>
            <person name="Jenkins J."/>
            <person name="Shu S."/>
            <person name="Flowers D."/>
            <person name="Luo F."/>
            <person name="Wang Y."/>
            <person name="Xia P."/>
            <person name="Barry K."/>
            <person name="Daum C."/>
            <person name="Lipzen A."/>
            <person name="Yoshinaga Y."/>
            <person name="Schmutz J."/>
            <person name="Saski C."/>
            <person name="Vermerris W."/>
            <person name="Kresovich S."/>
        </authorList>
    </citation>
    <scope>NUCLEOTIDE SEQUENCE</scope>
</reference>
<gene>
    <name evidence="1" type="ORF">BDA96_09G162400</name>
</gene>
<organism evidence="1 2">
    <name type="scientific">Sorghum bicolor</name>
    <name type="common">Sorghum</name>
    <name type="synonym">Sorghum vulgare</name>
    <dbReference type="NCBI Taxonomy" id="4558"/>
    <lineage>
        <taxon>Eukaryota</taxon>
        <taxon>Viridiplantae</taxon>
        <taxon>Streptophyta</taxon>
        <taxon>Embryophyta</taxon>
        <taxon>Tracheophyta</taxon>
        <taxon>Spermatophyta</taxon>
        <taxon>Magnoliopsida</taxon>
        <taxon>Liliopsida</taxon>
        <taxon>Poales</taxon>
        <taxon>Poaceae</taxon>
        <taxon>PACMAD clade</taxon>
        <taxon>Panicoideae</taxon>
        <taxon>Andropogonodae</taxon>
        <taxon>Andropogoneae</taxon>
        <taxon>Sorghinae</taxon>
        <taxon>Sorghum</taxon>
    </lineage>
</organism>
<evidence type="ECO:0000313" key="1">
    <source>
        <dbReference type="EMBL" id="KAG0518281.1"/>
    </source>
</evidence>
<evidence type="ECO:0000313" key="2">
    <source>
        <dbReference type="Proteomes" id="UP000807115"/>
    </source>
</evidence>
<dbReference type="Proteomes" id="UP000807115">
    <property type="component" value="Chromosome 9"/>
</dbReference>
<reference evidence="1" key="2">
    <citation type="submission" date="2020-10" db="EMBL/GenBank/DDBJ databases">
        <authorList>
            <person name="Cooper E.A."/>
            <person name="Brenton Z.W."/>
            <person name="Flinn B.S."/>
            <person name="Jenkins J."/>
            <person name="Shu S."/>
            <person name="Flowers D."/>
            <person name="Luo F."/>
            <person name="Wang Y."/>
            <person name="Xia P."/>
            <person name="Barry K."/>
            <person name="Daum C."/>
            <person name="Lipzen A."/>
            <person name="Yoshinaga Y."/>
            <person name="Schmutz J."/>
            <person name="Saski C."/>
            <person name="Vermerris W."/>
            <person name="Kresovich S."/>
        </authorList>
    </citation>
    <scope>NUCLEOTIDE SEQUENCE</scope>
</reference>
<protein>
    <submittedName>
        <fullName evidence="1">Uncharacterized protein</fullName>
    </submittedName>
</protein>